<organism evidence="2 3">
    <name type="scientific">Bombiscardovia nodaiensis</name>
    <dbReference type="NCBI Taxonomy" id="2932181"/>
    <lineage>
        <taxon>Bacteria</taxon>
        <taxon>Bacillati</taxon>
        <taxon>Actinomycetota</taxon>
        <taxon>Actinomycetes</taxon>
        <taxon>Bifidobacteriales</taxon>
        <taxon>Bifidobacteriaceae</taxon>
        <taxon>Bombiscardovia</taxon>
    </lineage>
</organism>
<protein>
    <submittedName>
        <fullName evidence="2">Uncharacterized protein</fullName>
    </submittedName>
</protein>
<dbReference type="Proteomes" id="UP001321766">
    <property type="component" value="Chromosome"/>
</dbReference>
<dbReference type="EMBL" id="AP026798">
    <property type="protein sequence ID" value="BDR53053.1"/>
    <property type="molecule type" value="Genomic_DNA"/>
</dbReference>
<sequence length="65" mass="6899">MPVHRVKSVVASQPYLLVSTNPTTLTLLTSSDEGGGQMSEKTKFILSTSAYVVLALVFAGISLWG</sequence>
<keyword evidence="3" id="KW-1185">Reference proteome</keyword>
<name>A0ABM8B837_9BIFI</name>
<accession>A0ABM8B837</accession>
<proteinExistence type="predicted"/>
<keyword evidence="1" id="KW-0812">Transmembrane</keyword>
<keyword evidence="1" id="KW-0472">Membrane</keyword>
<reference evidence="2 3" key="1">
    <citation type="journal article" date="2023" name="Microbiol. Spectr.">
        <title>Symbiosis of Carpenter Bees with Uncharacterized Lactic Acid Bacteria Showing NAD Auxotrophy.</title>
        <authorList>
            <person name="Kawasaki S."/>
            <person name="Ozawa K."/>
            <person name="Mori T."/>
            <person name="Yamamoto A."/>
            <person name="Ito M."/>
            <person name="Ohkuma M."/>
            <person name="Sakamoto M."/>
            <person name="Matsutani M."/>
        </authorList>
    </citation>
    <scope>NUCLEOTIDE SEQUENCE [LARGE SCALE GENOMIC DNA]</scope>
    <source>
        <strain evidence="2 3">Kim37-2</strain>
    </source>
</reference>
<evidence type="ECO:0000256" key="1">
    <source>
        <dbReference type="SAM" id="Phobius"/>
    </source>
</evidence>
<gene>
    <name evidence="2" type="ORF">KIM372_09600</name>
</gene>
<feature type="transmembrane region" description="Helical" evidence="1">
    <location>
        <begin position="44"/>
        <end position="64"/>
    </location>
</feature>
<keyword evidence="1" id="KW-1133">Transmembrane helix</keyword>
<evidence type="ECO:0000313" key="2">
    <source>
        <dbReference type="EMBL" id="BDR53053.1"/>
    </source>
</evidence>
<evidence type="ECO:0000313" key="3">
    <source>
        <dbReference type="Proteomes" id="UP001321766"/>
    </source>
</evidence>